<proteinExistence type="predicted"/>
<dbReference type="PANTHER" id="PTHR48050">
    <property type="entry name" value="STEROL 3-BETA-GLUCOSYLTRANSFERASE"/>
    <property type="match status" value="1"/>
</dbReference>
<dbReference type="Pfam" id="PF03033">
    <property type="entry name" value="Glyco_transf_28"/>
    <property type="match status" value="1"/>
</dbReference>
<gene>
    <name evidence="3" type="ORF">BST42_23500</name>
</gene>
<dbReference type="AlphaFoldDB" id="A0A1X0IM81"/>
<dbReference type="InterPro" id="IPR002213">
    <property type="entry name" value="UDP_glucos_trans"/>
</dbReference>
<organism evidence="3 4">
    <name type="scientific">Mycolicibacterium rhodesiae</name>
    <name type="common">Mycobacterium rhodesiae</name>
    <dbReference type="NCBI Taxonomy" id="36814"/>
    <lineage>
        <taxon>Bacteria</taxon>
        <taxon>Bacillati</taxon>
        <taxon>Actinomycetota</taxon>
        <taxon>Actinomycetes</taxon>
        <taxon>Mycobacteriales</taxon>
        <taxon>Mycobacteriaceae</taxon>
        <taxon>Mycolicibacterium</taxon>
    </lineage>
</organism>
<dbReference type="InterPro" id="IPR004276">
    <property type="entry name" value="GlycoTrans_28_N"/>
</dbReference>
<evidence type="ECO:0000313" key="3">
    <source>
        <dbReference type="EMBL" id="ORB49224.1"/>
    </source>
</evidence>
<dbReference type="GO" id="GO:0016758">
    <property type="term" value="F:hexosyltransferase activity"/>
    <property type="evidence" value="ECO:0007669"/>
    <property type="project" value="InterPro"/>
</dbReference>
<evidence type="ECO:0000313" key="4">
    <source>
        <dbReference type="Proteomes" id="UP000192534"/>
    </source>
</evidence>
<dbReference type="RefSeq" id="WP_083121733.1">
    <property type="nucleotide sequence ID" value="NZ_JACKUO010000035.1"/>
</dbReference>
<dbReference type="EMBL" id="MVIH01000015">
    <property type="protein sequence ID" value="ORB49224.1"/>
    <property type="molecule type" value="Genomic_DNA"/>
</dbReference>
<dbReference type="InterPro" id="IPR010610">
    <property type="entry name" value="EryCIII-like_C"/>
</dbReference>
<keyword evidence="4" id="KW-1185">Reference proteome</keyword>
<dbReference type="FunFam" id="3.40.50.2000:FF:000009">
    <property type="entry name" value="Sterol 3-beta-glucosyltransferase UGT80A2"/>
    <property type="match status" value="1"/>
</dbReference>
<keyword evidence="3" id="KW-0808">Transferase</keyword>
<dbReference type="InterPro" id="IPR050426">
    <property type="entry name" value="Glycosyltransferase_28"/>
</dbReference>
<dbReference type="GO" id="GO:0005975">
    <property type="term" value="P:carbohydrate metabolic process"/>
    <property type="evidence" value="ECO:0007669"/>
    <property type="project" value="InterPro"/>
</dbReference>
<comment type="caution">
    <text evidence="3">The sequence shown here is derived from an EMBL/GenBank/DDBJ whole genome shotgun (WGS) entry which is preliminary data.</text>
</comment>
<dbReference type="Gene3D" id="3.40.50.2000">
    <property type="entry name" value="Glycogen Phosphorylase B"/>
    <property type="match status" value="2"/>
</dbReference>
<dbReference type="Pfam" id="PF06722">
    <property type="entry name" value="EryCIII-like_C"/>
    <property type="match status" value="1"/>
</dbReference>
<dbReference type="SUPFAM" id="SSF53756">
    <property type="entry name" value="UDP-Glycosyltransferase/glycogen phosphorylase"/>
    <property type="match status" value="1"/>
</dbReference>
<feature type="domain" description="Glycosyltransferase family 28 N-terminal" evidence="1">
    <location>
        <begin position="3"/>
        <end position="32"/>
    </location>
</feature>
<dbReference type="CDD" id="cd03784">
    <property type="entry name" value="GT1_Gtf-like"/>
    <property type="match status" value="1"/>
</dbReference>
<dbReference type="Proteomes" id="UP000192534">
    <property type="component" value="Unassembled WGS sequence"/>
</dbReference>
<reference evidence="3 4" key="1">
    <citation type="submission" date="2016-12" db="EMBL/GenBank/DDBJ databases">
        <title>The new phylogeny of genus Mycobacterium.</title>
        <authorList>
            <person name="Tortoli E."/>
            <person name="Trovato A."/>
            <person name="Cirillo D.M."/>
        </authorList>
    </citation>
    <scope>NUCLEOTIDE SEQUENCE [LARGE SCALE GENOMIC DNA]</scope>
    <source>
        <strain evidence="3 4">DSM 44223</strain>
    </source>
</reference>
<accession>A0A1X0IM81</accession>
<evidence type="ECO:0000259" key="1">
    <source>
        <dbReference type="Pfam" id="PF03033"/>
    </source>
</evidence>
<sequence length="426" mass="46680">MKIALAVYGTRGDVEPMLAVGRELVRRGHEVRAAVPPDLFGLAEYAGFAAEPYGHDSQEMLAKEAGANLFGESTYRFWQVRKIAKIYRESWDDSSRLRRELSTALIPLAQGTDLLFHGQLFEDLADNVAEHLGIPMVVLHHIPLRPNNAFLWFVPAPAGRAVMTAFWWVTSRIAGSAEKRERRQLGLPKDSRAATHRITERGSLEIQAYDEVCYPGLAAEWIDYARHRPFVGTLTLEQPTGHDDDVTDWIATGAPPICFNFGSMALKSPADTIAMIGHVCTQLGERALVCAGSSGFSTNSPRAEHVKVVGSMNHSAIFPACRAVVHHGGAGTTAAVLRAGVPHLVLWSAPDRWAHGAVVTRLKVGISRRFSGDLTENALIGELRELLAPSYRDRAREIATQMKTSTEGVRVAADSIEEFARSRSVS</sequence>
<feature type="domain" description="Erythromycin biosynthesis protein CIII-like C-terminal" evidence="2">
    <location>
        <begin position="304"/>
        <end position="413"/>
    </location>
</feature>
<dbReference type="GO" id="GO:0033072">
    <property type="term" value="P:vancomycin biosynthetic process"/>
    <property type="evidence" value="ECO:0007669"/>
    <property type="project" value="UniProtKB-ARBA"/>
</dbReference>
<dbReference type="OrthoDB" id="3253247at2"/>
<name>A0A1X0IM81_MYCRH</name>
<dbReference type="GO" id="GO:0008194">
    <property type="term" value="F:UDP-glycosyltransferase activity"/>
    <property type="evidence" value="ECO:0007669"/>
    <property type="project" value="InterPro"/>
</dbReference>
<protein>
    <submittedName>
        <fullName evidence="3">Glycosyl transferase family 1</fullName>
    </submittedName>
</protein>
<evidence type="ECO:0000259" key="2">
    <source>
        <dbReference type="Pfam" id="PF06722"/>
    </source>
</evidence>
<dbReference type="PANTHER" id="PTHR48050:SF13">
    <property type="entry name" value="STEROL 3-BETA-GLUCOSYLTRANSFERASE UGT80A2"/>
    <property type="match status" value="1"/>
</dbReference>